<name>A0A835Z8C1_9STRA</name>
<accession>A0A835Z8C1</accession>
<keyword evidence="1 2" id="KW-0732">Signal</keyword>
<evidence type="ECO:0008006" key="5">
    <source>
        <dbReference type="Google" id="ProtNLM"/>
    </source>
</evidence>
<dbReference type="Proteomes" id="UP000664859">
    <property type="component" value="Unassembled WGS sequence"/>
</dbReference>
<proteinExistence type="predicted"/>
<comment type="caution">
    <text evidence="3">The sequence shown here is derived from an EMBL/GenBank/DDBJ whole genome shotgun (WGS) entry which is preliminary data.</text>
</comment>
<protein>
    <recommendedName>
        <fullName evidence="5">Expansin-like EG45 domain-containing protein</fullName>
    </recommendedName>
</protein>
<dbReference type="EMBL" id="JAFCMP010000081">
    <property type="protein sequence ID" value="KAG5187844.1"/>
    <property type="molecule type" value="Genomic_DNA"/>
</dbReference>
<gene>
    <name evidence="3" type="ORF">JKP88DRAFT_30869</name>
</gene>
<dbReference type="AlphaFoldDB" id="A0A835Z8C1"/>
<dbReference type="Gene3D" id="2.40.40.10">
    <property type="entry name" value="RlpA-like domain"/>
    <property type="match status" value="1"/>
</dbReference>
<organism evidence="3 4">
    <name type="scientific">Tribonema minus</name>
    <dbReference type="NCBI Taxonomy" id="303371"/>
    <lineage>
        <taxon>Eukaryota</taxon>
        <taxon>Sar</taxon>
        <taxon>Stramenopiles</taxon>
        <taxon>Ochrophyta</taxon>
        <taxon>PX clade</taxon>
        <taxon>Xanthophyceae</taxon>
        <taxon>Tribonematales</taxon>
        <taxon>Tribonemataceae</taxon>
        <taxon>Tribonema</taxon>
    </lineage>
</organism>
<dbReference type="SUPFAM" id="SSF50685">
    <property type="entry name" value="Barwin-like endoglucanases"/>
    <property type="match status" value="1"/>
</dbReference>
<feature type="signal peptide" evidence="2">
    <location>
        <begin position="1"/>
        <end position="19"/>
    </location>
</feature>
<dbReference type="InterPro" id="IPR051477">
    <property type="entry name" value="Expansin_CellWall"/>
</dbReference>
<evidence type="ECO:0000313" key="3">
    <source>
        <dbReference type="EMBL" id="KAG5187844.1"/>
    </source>
</evidence>
<keyword evidence="4" id="KW-1185">Reference proteome</keyword>
<dbReference type="PANTHER" id="PTHR31836:SF24">
    <property type="entry name" value="RLPA-LIKE PROTEIN DOUBLE-PSI BETA-BARREL DOMAIN-CONTAINING PROTEIN"/>
    <property type="match status" value="1"/>
</dbReference>
<sequence>MNAAMLLAAAAVSFGLASAYEGYGTYYGGIGGQWGPGTCHQTFIYDGFWGIALNEAQYGDMGSGHYCGACVAGTIKQQDGSTKDFKGVIDNACGTCGYNDLDFGIDGDGRYDITWDFISCPEHDLMLSVEVGNPYYGLISVQGGGPVDGVDVNGAPATQQDGLWAIHSDAGQLGCGPEVRVRLRDGRDVTRCMSPGDFGGDCLNDGPRCSGGDRRRALWPTGGYHHETAAADAAAAAAALVA</sequence>
<reference evidence="3" key="1">
    <citation type="submission" date="2021-02" db="EMBL/GenBank/DDBJ databases">
        <title>First Annotated Genome of the Yellow-green Alga Tribonema minus.</title>
        <authorList>
            <person name="Mahan K.M."/>
        </authorList>
    </citation>
    <scope>NUCLEOTIDE SEQUENCE</scope>
    <source>
        <strain evidence="3">UTEX B ZZ1240</strain>
    </source>
</reference>
<dbReference type="InterPro" id="IPR036908">
    <property type="entry name" value="RlpA-like_sf"/>
</dbReference>
<evidence type="ECO:0000256" key="2">
    <source>
        <dbReference type="SAM" id="SignalP"/>
    </source>
</evidence>
<dbReference type="OrthoDB" id="406505at2759"/>
<feature type="chain" id="PRO_5032384706" description="Expansin-like EG45 domain-containing protein" evidence="2">
    <location>
        <begin position="20"/>
        <end position="242"/>
    </location>
</feature>
<dbReference type="PANTHER" id="PTHR31836">
    <property type="match status" value="1"/>
</dbReference>
<evidence type="ECO:0000313" key="4">
    <source>
        <dbReference type="Proteomes" id="UP000664859"/>
    </source>
</evidence>
<evidence type="ECO:0000256" key="1">
    <source>
        <dbReference type="ARBA" id="ARBA00022729"/>
    </source>
</evidence>